<protein>
    <submittedName>
        <fullName evidence="1">Uncharacterized protein</fullName>
    </submittedName>
</protein>
<comment type="caution">
    <text evidence="1">The sequence shown here is derived from an EMBL/GenBank/DDBJ whole genome shotgun (WGS) entry which is preliminary data.</text>
</comment>
<sequence>MAGYSGVLWPDGLLLAQQLLHLWVRGGWFVPEWKGRCLELAAGIFALPSLVLAGSGRFSEVVATDLPGIVGANHSSINNNNHGFRADSLDLCRARDVEGMGKFDVIASSGVCQTNCGPAALVGLSTVGTVVYMVVRSDAADLHRVDFLLRGYFRELFRLDLGQAGRIHPGEQAYFLIWQRQFGPHSCWSEGYTFATCCLDRQDTHSCFDQVFTREICCGSQSP</sequence>
<dbReference type="Gene3D" id="3.40.50.150">
    <property type="entry name" value="Vaccinia Virus protein VP39"/>
    <property type="match status" value="1"/>
</dbReference>
<gene>
    <name evidence="1" type="ORF">PGLA1383_LOCUS21103</name>
</gene>
<dbReference type="Proteomes" id="UP000654075">
    <property type="component" value="Unassembled WGS sequence"/>
</dbReference>
<dbReference type="InterPro" id="IPR029063">
    <property type="entry name" value="SAM-dependent_MTases_sf"/>
</dbReference>
<accession>A0A813EP32</accession>
<dbReference type="EMBL" id="CAJNNV010014757">
    <property type="protein sequence ID" value="CAE8602870.1"/>
    <property type="molecule type" value="Genomic_DNA"/>
</dbReference>
<proteinExistence type="predicted"/>
<keyword evidence="2" id="KW-1185">Reference proteome</keyword>
<reference evidence="1" key="1">
    <citation type="submission" date="2021-02" db="EMBL/GenBank/DDBJ databases">
        <authorList>
            <person name="Dougan E. K."/>
            <person name="Rhodes N."/>
            <person name="Thang M."/>
            <person name="Chan C."/>
        </authorList>
    </citation>
    <scope>NUCLEOTIDE SEQUENCE</scope>
</reference>
<evidence type="ECO:0000313" key="2">
    <source>
        <dbReference type="Proteomes" id="UP000654075"/>
    </source>
</evidence>
<dbReference type="AlphaFoldDB" id="A0A813EP32"/>
<evidence type="ECO:0000313" key="1">
    <source>
        <dbReference type="EMBL" id="CAE8602870.1"/>
    </source>
</evidence>
<name>A0A813EP32_POLGL</name>
<organism evidence="1 2">
    <name type="scientific">Polarella glacialis</name>
    <name type="common">Dinoflagellate</name>
    <dbReference type="NCBI Taxonomy" id="89957"/>
    <lineage>
        <taxon>Eukaryota</taxon>
        <taxon>Sar</taxon>
        <taxon>Alveolata</taxon>
        <taxon>Dinophyceae</taxon>
        <taxon>Suessiales</taxon>
        <taxon>Suessiaceae</taxon>
        <taxon>Polarella</taxon>
    </lineage>
</organism>